<name>H2ZEB7_CIOSA</name>
<evidence type="ECO:0000313" key="1">
    <source>
        <dbReference type="Ensembl" id="ENSCSAVP00000015933.1"/>
    </source>
</evidence>
<organism evidence="1 2">
    <name type="scientific">Ciona savignyi</name>
    <name type="common">Pacific transparent sea squirt</name>
    <dbReference type="NCBI Taxonomy" id="51511"/>
    <lineage>
        <taxon>Eukaryota</taxon>
        <taxon>Metazoa</taxon>
        <taxon>Chordata</taxon>
        <taxon>Tunicata</taxon>
        <taxon>Ascidiacea</taxon>
        <taxon>Phlebobranchia</taxon>
        <taxon>Cionidae</taxon>
        <taxon>Ciona</taxon>
    </lineage>
</organism>
<accession>H2ZEB7</accession>
<evidence type="ECO:0000313" key="2">
    <source>
        <dbReference type="Proteomes" id="UP000007875"/>
    </source>
</evidence>
<dbReference type="Proteomes" id="UP000007875">
    <property type="component" value="Unassembled WGS sequence"/>
</dbReference>
<reference evidence="1" key="2">
    <citation type="submission" date="2025-08" db="UniProtKB">
        <authorList>
            <consortium name="Ensembl"/>
        </authorList>
    </citation>
    <scope>IDENTIFICATION</scope>
</reference>
<keyword evidence="2" id="KW-1185">Reference proteome</keyword>
<dbReference type="AlphaFoldDB" id="H2ZEB7"/>
<reference evidence="2" key="1">
    <citation type="submission" date="2003-08" db="EMBL/GenBank/DDBJ databases">
        <authorList>
            <person name="Birren B."/>
            <person name="Nusbaum C."/>
            <person name="Abebe A."/>
            <person name="Abouelleil A."/>
            <person name="Adekoya E."/>
            <person name="Ait-zahra M."/>
            <person name="Allen N."/>
            <person name="Allen T."/>
            <person name="An P."/>
            <person name="Anderson M."/>
            <person name="Anderson S."/>
            <person name="Arachchi H."/>
            <person name="Armbruster J."/>
            <person name="Bachantsang P."/>
            <person name="Baldwin J."/>
            <person name="Barry A."/>
            <person name="Bayul T."/>
            <person name="Blitshsteyn B."/>
            <person name="Bloom T."/>
            <person name="Blye J."/>
            <person name="Boguslavskiy L."/>
            <person name="Borowsky M."/>
            <person name="Boukhgalter B."/>
            <person name="Brunache A."/>
            <person name="Butler J."/>
            <person name="Calixte N."/>
            <person name="Calvo S."/>
            <person name="Camarata J."/>
            <person name="Campo K."/>
            <person name="Chang J."/>
            <person name="Cheshatsang Y."/>
            <person name="Citroen M."/>
            <person name="Collymore A."/>
            <person name="Considine T."/>
            <person name="Cook A."/>
            <person name="Cooke P."/>
            <person name="Corum B."/>
            <person name="Cuomo C."/>
            <person name="David R."/>
            <person name="Dawoe T."/>
            <person name="Degray S."/>
            <person name="Dodge S."/>
            <person name="Dooley K."/>
            <person name="Dorje P."/>
            <person name="Dorjee K."/>
            <person name="Dorris L."/>
            <person name="Duffey N."/>
            <person name="Dupes A."/>
            <person name="Elkins T."/>
            <person name="Engels R."/>
            <person name="Erickson J."/>
            <person name="Farina A."/>
            <person name="Faro S."/>
            <person name="Ferreira P."/>
            <person name="Fischer H."/>
            <person name="Fitzgerald M."/>
            <person name="Foley K."/>
            <person name="Gage D."/>
            <person name="Galagan J."/>
            <person name="Gearin G."/>
            <person name="Gnerre S."/>
            <person name="Gnirke A."/>
            <person name="Goyette A."/>
            <person name="Graham J."/>
            <person name="Grandbois E."/>
            <person name="Gyaltsen K."/>
            <person name="Hafez N."/>
            <person name="Hagopian D."/>
            <person name="Hagos B."/>
            <person name="Hall J."/>
            <person name="Hatcher B."/>
            <person name="Heller A."/>
            <person name="Higgins H."/>
            <person name="Honan T."/>
            <person name="Horn A."/>
            <person name="Houde N."/>
            <person name="Hughes L."/>
            <person name="Hulme W."/>
            <person name="Husby E."/>
            <person name="Iliev I."/>
            <person name="Jaffe D."/>
            <person name="Jones C."/>
            <person name="Kamal M."/>
            <person name="Kamat A."/>
            <person name="Kamvysselis M."/>
            <person name="Karlsson E."/>
            <person name="Kells C."/>
            <person name="Kieu A."/>
            <person name="Kisner P."/>
            <person name="Kodira C."/>
            <person name="Kulbokas E."/>
            <person name="Labutti K."/>
            <person name="Lama D."/>
            <person name="Landers T."/>
            <person name="Leger J."/>
            <person name="Levine S."/>
            <person name="Lewis D."/>
            <person name="Lewis T."/>
            <person name="Lindblad-toh K."/>
            <person name="Liu X."/>
            <person name="Lokyitsang T."/>
            <person name="Lokyitsang Y."/>
            <person name="Lucien O."/>
            <person name="Lui A."/>
            <person name="Ma L.J."/>
            <person name="Mabbitt R."/>
            <person name="Macdonald J."/>
            <person name="Maclean C."/>
            <person name="Major J."/>
            <person name="Manning J."/>
            <person name="Marabella R."/>
            <person name="Maru K."/>
            <person name="Matthews C."/>
            <person name="Mauceli E."/>
            <person name="Mccarthy M."/>
            <person name="Mcdonough S."/>
            <person name="Mcghee T."/>
            <person name="Meldrim J."/>
            <person name="Meneus L."/>
            <person name="Mesirov J."/>
            <person name="Mihalev A."/>
            <person name="Mihova T."/>
            <person name="Mikkelsen T."/>
            <person name="Mlenga V."/>
            <person name="Moru K."/>
            <person name="Mozes J."/>
            <person name="Mulrain L."/>
            <person name="Munson G."/>
            <person name="Naylor J."/>
            <person name="Newes C."/>
            <person name="Nguyen C."/>
            <person name="Nguyen N."/>
            <person name="Nguyen T."/>
            <person name="Nicol R."/>
            <person name="Nielsen C."/>
            <person name="Nizzari M."/>
            <person name="Norbu C."/>
            <person name="Norbu N."/>
            <person name="O'donnell P."/>
            <person name="Okoawo O."/>
            <person name="O'leary S."/>
            <person name="Omotosho B."/>
            <person name="O'neill K."/>
            <person name="Osman S."/>
            <person name="Parker S."/>
            <person name="Perrin D."/>
            <person name="Phunkhang P."/>
            <person name="Piqani B."/>
            <person name="Purcell S."/>
            <person name="Rachupka T."/>
            <person name="Ramasamy U."/>
            <person name="Rameau R."/>
            <person name="Ray V."/>
            <person name="Raymond C."/>
            <person name="Retta R."/>
            <person name="Richardson S."/>
            <person name="Rise C."/>
            <person name="Rodriguez J."/>
            <person name="Rogers J."/>
            <person name="Rogov P."/>
            <person name="Rutman M."/>
            <person name="Schupbach R."/>
            <person name="Seaman C."/>
            <person name="Settipalli S."/>
            <person name="Sharpe T."/>
            <person name="Sheridan J."/>
            <person name="Sherpa N."/>
            <person name="Shi J."/>
            <person name="Smirnov S."/>
            <person name="Smith C."/>
            <person name="Sougnez C."/>
            <person name="Spencer B."/>
            <person name="Stalker J."/>
            <person name="Stange-thomann N."/>
            <person name="Stavropoulos S."/>
            <person name="Stetson K."/>
            <person name="Stone C."/>
            <person name="Stone S."/>
            <person name="Stubbs M."/>
            <person name="Talamas J."/>
            <person name="Tchuinga P."/>
            <person name="Tenzing P."/>
            <person name="Tesfaye S."/>
            <person name="Theodore J."/>
            <person name="Thoulutsang Y."/>
            <person name="Topham K."/>
            <person name="Towey S."/>
            <person name="Tsamla T."/>
            <person name="Tsomo N."/>
            <person name="Vallee D."/>
            <person name="Vassiliev H."/>
            <person name="Venkataraman V."/>
            <person name="Vinson J."/>
            <person name="Vo A."/>
            <person name="Wade C."/>
            <person name="Wang S."/>
            <person name="Wangchuk T."/>
            <person name="Wangdi T."/>
            <person name="Whittaker C."/>
            <person name="Wilkinson J."/>
            <person name="Wu Y."/>
            <person name="Wyman D."/>
            <person name="Yadav S."/>
            <person name="Yang S."/>
            <person name="Yang X."/>
            <person name="Yeager S."/>
            <person name="Yee E."/>
            <person name="Young G."/>
            <person name="Zainoun J."/>
            <person name="Zembeck L."/>
            <person name="Zimmer A."/>
            <person name="Zody M."/>
            <person name="Lander E."/>
        </authorList>
    </citation>
    <scope>NUCLEOTIDE SEQUENCE [LARGE SCALE GENOMIC DNA]</scope>
</reference>
<protein>
    <submittedName>
        <fullName evidence="1">Uncharacterized protein</fullName>
    </submittedName>
</protein>
<sequence length="124" mass="15051">MIDSDTYHMFEAVVLYHFKKRLQNLIISKFSVKLESSSFTELTKCFEELYHSLLWFKNYTHVWHDCDGLTKKIKDQVKAMLQWTISHHMKNQFTKMIAYVFQFHLNREDVATDDITFEWEGQFE</sequence>
<reference evidence="1" key="3">
    <citation type="submission" date="2025-09" db="UniProtKB">
        <authorList>
            <consortium name="Ensembl"/>
        </authorList>
    </citation>
    <scope>IDENTIFICATION</scope>
</reference>
<proteinExistence type="predicted"/>
<dbReference type="HOGENOM" id="CLU_2009016_0_0_1"/>
<dbReference type="Ensembl" id="ENSCSAVT00000016112.1">
    <property type="protein sequence ID" value="ENSCSAVP00000015933.1"/>
    <property type="gene ID" value="ENSCSAVG00000009378.1"/>
</dbReference>
<dbReference type="InParanoid" id="H2ZEB7"/>